<protein>
    <recommendedName>
        <fullName evidence="4">Lipoprotein</fullName>
    </recommendedName>
</protein>
<proteinExistence type="predicted"/>
<dbReference type="RefSeq" id="WP_068746756.1">
    <property type="nucleotide sequence ID" value="NZ_LSRE01000048.1"/>
</dbReference>
<keyword evidence="3" id="KW-1185">Reference proteome</keyword>
<reference evidence="2 3" key="1">
    <citation type="submission" date="2016-02" db="EMBL/GenBank/DDBJ databases">
        <authorList>
            <person name="Teng J.L."/>
            <person name="Tang Y."/>
            <person name="Huang Y."/>
            <person name="Guo F."/>
            <person name="Wei W."/>
            <person name="Chen J.H."/>
            <person name="Wong S.Y."/>
            <person name="Lau S.K."/>
            <person name="Woo P.C."/>
        </authorList>
    </citation>
    <scope>NUCLEOTIDE SEQUENCE [LARGE SCALE GENOMIC DNA]</scope>
    <source>
        <strain evidence="2 3">JCM 13375</strain>
    </source>
</reference>
<dbReference type="Proteomes" id="UP000070409">
    <property type="component" value="Unassembled WGS sequence"/>
</dbReference>
<gene>
    <name evidence="2" type="ORF">AXK61_07710</name>
</gene>
<sequence length="286" mass="29354">MTVLSALRSITRRSVATALVAVVAAMSAACGSPAPSQPETPEHLVGLFRFTPGGFADGKPTGTYFKMAIVGGTADGPFVNNANSPIDDGRVTALKPGTAGGLRTGAYQSEAKPGFGNGDSLSGSVITPTKFFDVLFGISTNAVDPQTRAPLPAPSVSRTGTRLTADVSAWAASWNNQEFNQGAPKPVPRTDAAAAGQEGVAKAWDVVSQRWLAQPAAAKSTGPTASGTFDPATRRFTLDWTSHIQGGPFNDFTGVWHLEGVFEPGVPPTAAGVPASPHSSAPKKAP</sequence>
<name>A0A137YX14_9ACTN</name>
<evidence type="ECO:0000256" key="1">
    <source>
        <dbReference type="SAM" id="SignalP"/>
    </source>
</evidence>
<feature type="signal peptide" evidence="1">
    <location>
        <begin position="1"/>
        <end position="28"/>
    </location>
</feature>
<accession>A0A137YX14</accession>
<dbReference type="EMBL" id="LSRE01000048">
    <property type="protein sequence ID" value="KXO90494.1"/>
    <property type="molecule type" value="Genomic_DNA"/>
</dbReference>
<keyword evidence="1" id="KW-0732">Signal</keyword>
<feature type="chain" id="PRO_5045588377" description="Lipoprotein" evidence="1">
    <location>
        <begin position="29"/>
        <end position="286"/>
    </location>
</feature>
<evidence type="ECO:0000313" key="3">
    <source>
        <dbReference type="Proteomes" id="UP000070409"/>
    </source>
</evidence>
<comment type="caution">
    <text evidence="2">The sequence shown here is derived from an EMBL/GenBank/DDBJ whole genome shotgun (WGS) entry which is preliminary data.</text>
</comment>
<evidence type="ECO:0008006" key="4">
    <source>
        <dbReference type="Google" id="ProtNLM"/>
    </source>
</evidence>
<organism evidence="2 3">
    <name type="scientific">Tsukamurella pseudospumae</name>
    <dbReference type="NCBI Taxonomy" id="239498"/>
    <lineage>
        <taxon>Bacteria</taxon>
        <taxon>Bacillati</taxon>
        <taxon>Actinomycetota</taxon>
        <taxon>Actinomycetes</taxon>
        <taxon>Mycobacteriales</taxon>
        <taxon>Tsukamurellaceae</taxon>
        <taxon>Tsukamurella</taxon>
    </lineage>
</organism>
<evidence type="ECO:0000313" key="2">
    <source>
        <dbReference type="EMBL" id="KXO90494.1"/>
    </source>
</evidence>